<dbReference type="Gene3D" id="3.40.50.150">
    <property type="entry name" value="Vaccinia Virus protein VP39"/>
    <property type="match status" value="1"/>
</dbReference>
<evidence type="ECO:0000256" key="5">
    <source>
        <dbReference type="ARBA" id="ARBA00022691"/>
    </source>
</evidence>
<keyword evidence="6" id="KW-0680">Restriction system</keyword>
<keyword evidence="3" id="KW-0489">Methyltransferase</keyword>
<keyword evidence="11" id="KW-1185">Reference proteome</keyword>
<feature type="domain" description="DNA methylase adenine-specific" evidence="8">
    <location>
        <begin position="209"/>
        <end position="560"/>
    </location>
</feature>
<dbReference type="PANTHER" id="PTHR42998">
    <property type="entry name" value="TYPE I RESTRICTION ENZYME HINDVIIP M PROTEIN-RELATED"/>
    <property type="match status" value="1"/>
</dbReference>
<comment type="caution">
    <text evidence="10">The sequence shown here is derived from an EMBL/GenBank/DDBJ whole genome shotgun (WGS) entry which is preliminary data.</text>
</comment>
<dbReference type="GO" id="GO:0009307">
    <property type="term" value="P:DNA restriction-modification system"/>
    <property type="evidence" value="ECO:0007669"/>
    <property type="project" value="UniProtKB-KW"/>
</dbReference>
<gene>
    <name evidence="10" type="ORF">AU255_13170</name>
</gene>
<dbReference type="Gene3D" id="1.20.1260.30">
    <property type="match status" value="1"/>
</dbReference>
<evidence type="ECO:0000256" key="7">
    <source>
        <dbReference type="ARBA" id="ARBA00047942"/>
    </source>
</evidence>
<keyword evidence="10" id="KW-0255">Endonuclease</keyword>
<keyword evidence="5" id="KW-0949">S-adenosyl-L-methionine</keyword>
<dbReference type="PANTHER" id="PTHR42998:SF1">
    <property type="entry name" value="TYPE I RESTRICTION ENZYME HINDI METHYLASE SUBUNIT"/>
    <property type="match status" value="1"/>
</dbReference>
<evidence type="ECO:0000259" key="9">
    <source>
        <dbReference type="Pfam" id="PF12161"/>
    </source>
</evidence>
<dbReference type="InterPro" id="IPR052916">
    <property type="entry name" value="Type-I_RE_MTase_Subunit"/>
</dbReference>
<feature type="domain" description="N6 adenine-specific DNA methyltransferase N-terminal" evidence="9">
    <location>
        <begin position="12"/>
        <end position="197"/>
    </location>
</feature>
<dbReference type="InterPro" id="IPR029063">
    <property type="entry name" value="SAM-dependent_MTases_sf"/>
</dbReference>
<keyword evidence="4" id="KW-0808">Transferase</keyword>
<comment type="similarity">
    <text evidence="1">Belongs to the N(4)/N(6)-methyltransferase family.</text>
</comment>
<dbReference type="EMBL" id="LPUF01000002">
    <property type="protein sequence ID" value="OQK16059.1"/>
    <property type="molecule type" value="Genomic_DNA"/>
</dbReference>
<comment type="catalytic activity">
    <reaction evidence="7">
        <text>a 2'-deoxyadenosine in DNA + S-adenosyl-L-methionine = an N(6)-methyl-2'-deoxyadenosine in DNA + S-adenosyl-L-homocysteine + H(+)</text>
        <dbReference type="Rhea" id="RHEA:15197"/>
        <dbReference type="Rhea" id="RHEA-COMP:12418"/>
        <dbReference type="Rhea" id="RHEA-COMP:12419"/>
        <dbReference type="ChEBI" id="CHEBI:15378"/>
        <dbReference type="ChEBI" id="CHEBI:57856"/>
        <dbReference type="ChEBI" id="CHEBI:59789"/>
        <dbReference type="ChEBI" id="CHEBI:90615"/>
        <dbReference type="ChEBI" id="CHEBI:90616"/>
        <dbReference type="EC" id="2.1.1.72"/>
    </reaction>
</comment>
<dbReference type="InterPro" id="IPR022749">
    <property type="entry name" value="D12N6_MeTrfase_N"/>
</dbReference>
<dbReference type="AlphaFoldDB" id="A0A1V8M3C4"/>
<organism evidence="10 11">
    <name type="scientific">Methyloprofundus sedimenti</name>
    <dbReference type="NCBI Taxonomy" id="1420851"/>
    <lineage>
        <taxon>Bacteria</taxon>
        <taxon>Pseudomonadati</taxon>
        <taxon>Pseudomonadota</taxon>
        <taxon>Gammaproteobacteria</taxon>
        <taxon>Methylococcales</taxon>
        <taxon>Methylococcaceae</taxon>
        <taxon>Methyloprofundus</taxon>
    </lineage>
</organism>
<dbReference type="GO" id="GO:0008170">
    <property type="term" value="F:N-methyltransferase activity"/>
    <property type="evidence" value="ECO:0007669"/>
    <property type="project" value="InterPro"/>
</dbReference>
<dbReference type="GO" id="GO:0032259">
    <property type="term" value="P:methylation"/>
    <property type="evidence" value="ECO:0007669"/>
    <property type="project" value="UniProtKB-KW"/>
</dbReference>
<name>A0A1V8M3C4_9GAMM</name>
<dbReference type="EC" id="2.1.1.72" evidence="2"/>
<protein>
    <recommendedName>
        <fullName evidence="2">site-specific DNA-methyltransferase (adenine-specific)</fullName>
        <ecNumber evidence="2">2.1.1.72</ecNumber>
    </recommendedName>
</protein>
<keyword evidence="10" id="KW-0540">Nuclease</keyword>
<evidence type="ECO:0000256" key="1">
    <source>
        <dbReference type="ARBA" id="ARBA00006594"/>
    </source>
</evidence>
<proteinExistence type="inferred from homology"/>
<evidence type="ECO:0000259" key="8">
    <source>
        <dbReference type="Pfam" id="PF02384"/>
    </source>
</evidence>
<sequence length="603" mass="68197">MDQTEQQFLTELEKKLWTSANKLLPSLDASQYKHVALGLVFLKYVSDSFELRRKELTAQFNDPEHEYFLDPEEFDGGATGEDYQAEINTELEQRDYYTEANVFWVPMQSRWGFLQNQNKVVINGVIWLNKQGEALTQAPNDEAEKRLCNRISSVGQLIDNALEVIEQDNPKLKGVLNKRYTQLQIDQAKLGELIDLIATIPFVHATLSSKDILGHVYEYFLGQFALAEGKKGGQFYTPKSIVSLIVQMLEPFKGRVYDPAMGSGGFFVQSENFIREHQGRIGDVSIYGQEYNHTTWQLAAMNMVIRGIDFNFGKQPASSYTNDQHPDLRADFVMANPPFNMKEWDTGVDDNDPRWVYGKPPSGNANFAWLQHMLWHLAPNGSLGLLLANGSMSSNTSGEGDIRKALIDNDLVECMVALPGQLFTNTQIPACIWFLTKNKKARTAASGRQLRDRCGDILFIDARKLGYMKDRVLRDFTPDDLNKVTETFHNWQTDETVGWVSDSVTQQSELDADTDVGLRDKAANPTYQNIPGFCKSATLAEIEKHDYVLTPGRYVGVVDEIDDGEPFADKMVRLTAQLKDQFEQSDRLEAEIKRNLGGLGYDV</sequence>
<dbReference type="RefSeq" id="WP_080523438.1">
    <property type="nucleotide sequence ID" value="NZ_LPUF01000002.1"/>
</dbReference>
<evidence type="ECO:0000313" key="10">
    <source>
        <dbReference type="EMBL" id="OQK16059.1"/>
    </source>
</evidence>
<dbReference type="SUPFAM" id="SSF53335">
    <property type="entry name" value="S-adenosyl-L-methionine-dependent methyltransferases"/>
    <property type="match status" value="1"/>
</dbReference>
<evidence type="ECO:0000256" key="4">
    <source>
        <dbReference type="ARBA" id="ARBA00022679"/>
    </source>
</evidence>
<dbReference type="Pfam" id="PF02384">
    <property type="entry name" value="N6_Mtase"/>
    <property type="match status" value="1"/>
</dbReference>
<evidence type="ECO:0000256" key="2">
    <source>
        <dbReference type="ARBA" id="ARBA00011900"/>
    </source>
</evidence>
<dbReference type="PRINTS" id="PR00507">
    <property type="entry name" value="N12N6MTFRASE"/>
</dbReference>
<dbReference type="STRING" id="1420851.AU255_13170"/>
<evidence type="ECO:0000256" key="3">
    <source>
        <dbReference type="ARBA" id="ARBA00022603"/>
    </source>
</evidence>
<dbReference type="GO" id="GO:0009007">
    <property type="term" value="F:site-specific DNA-methyltransferase (adenine-specific) activity"/>
    <property type="evidence" value="ECO:0007669"/>
    <property type="project" value="UniProtKB-EC"/>
</dbReference>
<evidence type="ECO:0000313" key="11">
    <source>
        <dbReference type="Proteomes" id="UP000191980"/>
    </source>
</evidence>
<dbReference type="GO" id="GO:0004519">
    <property type="term" value="F:endonuclease activity"/>
    <property type="evidence" value="ECO:0007669"/>
    <property type="project" value="UniProtKB-KW"/>
</dbReference>
<reference evidence="10 11" key="1">
    <citation type="submission" date="2015-12" db="EMBL/GenBank/DDBJ databases">
        <authorList>
            <person name="Shamseldin A."/>
            <person name="Moawad H."/>
            <person name="Abd El-Rahim W.M."/>
            <person name="Sadowsky M.J."/>
        </authorList>
    </citation>
    <scope>NUCLEOTIDE SEQUENCE [LARGE SCALE GENOMIC DNA]</scope>
    <source>
        <strain evidence="10 11">WF1</strain>
    </source>
</reference>
<accession>A0A1V8M3C4</accession>
<evidence type="ECO:0000256" key="6">
    <source>
        <dbReference type="ARBA" id="ARBA00022747"/>
    </source>
</evidence>
<keyword evidence="10" id="KW-0378">Hydrolase</keyword>
<dbReference type="InterPro" id="IPR038333">
    <property type="entry name" value="T1MK-like_N_sf"/>
</dbReference>
<dbReference type="Proteomes" id="UP000191980">
    <property type="component" value="Unassembled WGS sequence"/>
</dbReference>
<dbReference type="GO" id="GO:0003677">
    <property type="term" value="F:DNA binding"/>
    <property type="evidence" value="ECO:0007669"/>
    <property type="project" value="InterPro"/>
</dbReference>
<dbReference type="OrthoDB" id="9784823at2"/>
<dbReference type="Pfam" id="PF12161">
    <property type="entry name" value="HsdM_N"/>
    <property type="match status" value="1"/>
</dbReference>
<dbReference type="InterPro" id="IPR003356">
    <property type="entry name" value="DNA_methylase_A-5"/>
</dbReference>